<sequence>MSNSIIRKQLQVLSGEKLKVPKTKAKSPLDKIRKNKEEEPDILEENLNYLRKNAVLKKESVAAKKKRELVAVNLEKQKQKYLDSKKARVEKQRKKNANRKTLE</sequence>
<gene>
    <name evidence="2" type="ORF">DLAC_07724</name>
</gene>
<protein>
    <submittedName>
        <fullName evidence="2">Uncharacterized protein</fullName>
    </submittedName>
</protein>
<reference evidence="2 3" key="1">
    <citation type="submission" date="2015-12" db="EMBL/GenBank/DDBJ databases">
        <title>Dictyostelia acquired genes for synthesis and detection of signals that induce cell-type specialization by lateral gene transfer from prokaryotes.</title>
        <authorList>
            <person name="Gloeckner G."/>
            <person name="Schaap P."/>
        </authorList>
    </citation>
    <scope>NUCLEOTIDE SEQUENCE [LARGE SCALE GENOMIC DNA]</scope>
    <source>
        <strain evidence="2 3">TK</strain>
    </source>
</reference>
<name>A0A151ZAA0_TIELA</name>
<evidence type="ECO:0000313" key="2">
    <source>
        <dbReference type="EMBL" id="KYQ90853.1"/>
    </source>
</evidence>
<dbReference type="OrthoDB" id="20025at2759"/>
<dbReference type="OMA" id="WVPKSHI"/>
<dbReference type="InParanoid" id="A0A151ZAA0"/>
<keyword evidence="3" id="KW-1185">Reference proteome</keyword>
<feature type="compositionally biased region" description="Basic and acidic residues" evidence="1">
    <location>
        <begin position="81"/>
        <end position="90"/>
    </location>
</feature>
<dbReference type="EMBL" id="LODT01000035">
    <property type="protein sequence ID" value="KYQ90853.1"/>
    <property type="molecule type" value="Genomic_DNA"/>
</dbReference>
<dbReference type="Proteomes" id="UP000076078">
    <property type="component" value="Unassembled WGS sequence"/>
</dbReference>
<comment type="caution">
    <text evidence="2">The sequence shown here is derived from an EMBL/GenBank/DDBJ whole genome shotgun (WGS) entry which is preliminary data.</text>
</comment>
<evidence type="ECO:0000256" key="1">
    <source>
        <dbReference type="SAM" id="MobiDB-lite"/>
    </source>
</evidence>
<dbReference type="FunCoup" id="A0A151ZAA0">
    <property type="interactions" value="738"/>
</dbReference>
<proteinExistence type="predicted"/>
<dbReference type="AlphaFoldDB" id="A0A151ZAA0"/>
<evidence type="ECO:0000313" key="3">
    <source>
        <dbReference type="Proteomes" id="UP000076078"/>
    </source>
</evidence>
<accession>A0A151ZAA0</accession>
<organism evidence="2 3">
    <name type="scientific">Tieghemostelium lacteum</name>
    <name type="common">Slime mold</name>
    <name type="synonym">Dictyostelium lacteum</name>
    <dbReference type="NCBI Taxonomy" id="361077"/>
    <lineage>
        <taxon>Eukaryota</taxon>
        <taxon>Amoebozoa</taxon>
        <taxon>Evosea</taxon>
        <taxon>Eumycetozoa</taxon>
        <taxon>Dictyostelia</taxon>
        <taxon>Dictyosteliales</taxon>
        <taxon>Raperosteliaceae</taxon>
        <taxon>Tieghemostelium</taxon>
    </lineage>
</organism>
<feature type="compositionally biased region" description="Basic residues" evidence="1">
    <location>
        <begin position="91"/>
        <end position="103"/>
    </location>
</feature>
<feature type="region of interest" description="Disordered" evidence="1">
    <location>
        <begin position="81"/>
        <end position="103"/>
    </location>
</feature>